<dbReference type="CDD" id="cd03354">
    <property type="entry name" value="LbH_SAT"/>
    <property type="match status" value="1"/>
</dbReference>
<dbReference type="PANTHER" id="PTHR42811">
    <property type="entry name" value="SERINE ACETYLTRANSFERASE"/>
    <property type="match status" value="1"/>
</dbReference>
<comment type="caution">
    <text evidence="7">The sequence shown here is derived from an EMBL/GenBank/DDBJ whole genome shotgun (WGS) entry which is preliminary data.</text>
</comment>
<dbReference type="InterPro" id="IPR042122">
    <property type="entry name" value="Ser_AcTrfase_N_sf"/>
</dbReference>
<dbReference type="InterPro" id="IPR045304">
    <property type="entry name" value="LbH_SAT"/>
</dbReference>
<organism evidence="7 8">
    <name type="scientific">Paraburkholderia youngii</name>
    <dbReference type="NCBI Taxonomy" id="2782701"/>
    <lineage>
        <taxon>Bacteria</taxon>
        <taxon>Pseudomonadati</taxon>
        <taxon>Pseudomonadota</taxon>
        <taxon>Betaproteobacteria</taxon>
        <taxon>Burkholderiales</taxon>
        <taxon>Burkholderiaceae</taxon>
        <taxon>Paraburkholderia</taxon>
    </lineage>
</organism>
<dbReference type="InterPro" id="IPR011004">
    <property type="entry name" value="Trimer_LpxA-like_sf"/>
</dbReference>
<evidence type="ECO:0000256" key="4">
    <source>
        <dbReference type="ARBA" id="ARBA00022679"/>
    </source>
</evidence>
<evidence type="ECO:0000256" key="3">
    <source>
        <dbReference type="ARBA" id="ARBA00022605"/>
    </source>
</evidence>
<evidence type="ECO:0000313" key="7">
    <source>
        <dbReference type="EMBL" id="NUY04518.1"/>
    </source>
</evidence>
<evidence type="ECO:0000256" key="2">
    <source>
        <dbReference type="ARBA" id="ARBA00013266"/>
    </source>
</evidence>
<evidence type="ECO:0000256" key="6">
    <source>
        <dbReference type="ARBA" id="ARBA00049486"/>
    </source>
</evidence>
<evidence type="ECO:0000256" key="1">
    <source>
        <dbReference type="ARBA" id="ARBA00007274"/>
    </source>
</evidence>
<accession>A0A7Y6N0V5</accession>
<keyword evidence="3" id="KW-0028">Amino-acid biosynthesis</keyword>
<dbReference type="AlphaFoldDB" id="A0A7Y6N0V5"/>
<dbReference type="EC" id="2.3.1.30" evidence="2"/>
<dbReference type="Proteomes" id="UP000594380">
    <property type="component" value="Unassembled WGS sequence"/>
</dbReference>
<dbReference type="NCBIfam" id="NF041874">
    <property type="entry name" value="EPS_EpsC"/>
    <property type="match status" value="1"/>
</dbReference>
<comment type="similarity">
    <text evidence="1">Belongs to the transferase hexapeptide repeat family.</text>
</comment>
<dbReference type="GeneID" id="301105289"/>
<dbReference type="Gene3D" id="2.160.10.10">
    <property type="entry name" value="Hexapeptide repeat proteins"/>
    <property type="match status" value="1"/>
</dbReference>
<sequence length="316" mass="33723">MAAFDIDDIAGSLQTVRQQWRDVQRRALEPGGRDLPSRDALATVIDALKGALFPMRLGPPDLRQESENFYVAHALDAALNGLLAQARLELQYAARRERIDGEAIEGRAIEAIRAFSRRLPAIRSLLDSDVIAAYHGDPAAGSVDEVLLCYPGVLAMIHHRLAHELYCLGLPLLARIVAELAHAQTGIDIHPGARIGSGFFIDHGTGVVIGETSVIGERVRVYQAVTLGAKRFPLNENGHPEKGLARHPIVEDDVVIYAGATILGRVTIGRGATIGGNVWITHDVAPGSHVSQAVLRSESARAAAPAANAISAEVPG</sequence>
<gene>
    <name evidence="7" type="ORF">G5S42_33585</name>
</gene>
<dbReference type="RefSeq" id="WP_176111057.1">
    <property type="nucleotide sequence ID" value="NZ_JAALDK010000002.1"/>
</dbReference>
<proteinExistence type="inferred from homology"/>
<dbReference type="GO" id="GO:0008652">
    <property type="term" value="P:amino acid biosynthetic process"/>
    <property type="evidence" value="ECO:0007669"/>
    <property type="project" value="UniProtKB-KW"/>
</dbReference>
<dbReference type="Gene3D" id="1.10.3130.10">
    <property type="entry name" value="serine acetyltransferase, domain 1"/>
    <property type="match status" value="1"/>
</dbReference>
<keyword evidence="4 7" id="KW-0808">Transferase</keyword>
<evidence type="ECO:0000313" key="8">
    <source>
        <dbReference type="Proteomes" id="UP000594380"/>
    </source>
</evidence>
<dbReference type="Pfam" id="PF00132">
    <property type="entry name" value="Hexapep"/>
    <property type="match status" value="1"/>
</dbReference>
<dbReference type="GO" id="GO:0009001">
    <property type="term" value="F:serine O-acetyltransferase activity"/>
    <property type="evidence" value="ECO:0007669"/>
    <property type="project" value="UniProtKB-EC"/>
</dbReference>
<protein>
    <recommendedName>
        <fullName evidence="2">serine O-acetyltransferase</fullName>
        <ecNumber evidence="2">2.3.1.30</ecNumber>
    </recommendedName>
</protein>
<keyword evidence="5" id="KW-0012">Acyltransferase</keyword>
<dbReference type="SUPFAM" id="SSF51161">
    <property type="entry name" value="Trimeric LpxA-like enzymes"/>
    <property type="match status" value="1"/>
</dbReference>
<dbReference type="EMBL" id="JAALDK010000002">
    <property type="protein sequence ID" value="NUY04518.1"/>
    <property type="molecule type" value="Genomic_DNA"/>
</dbReference>
<evidence type="ECO:0000256" key="5">
    <source>
        <dbReference type="ARBA" id="ARBA00023315"/>
    </source>
</evidence>
<dbReference type="InterPro" id="IPR001451">
    <property type="entry name" value="Hexapep"/>
</dbReference>
<name>A0A7Y6N0V5_9BURK</name>
<comment type="catalytic activity">
    <reaction evidence="6">
        <text>L-serine + acetyl-CoA = O-acetyl-L-serine + CoA</text>
        <dbReference type="Rhea" id="RHEA:24560"/>
        <dbReference type="ChEBI" id="CHEBI:33384"/>
        <dbReference type="ChEBI" id="CHEBI:57287"/>
        <dbReference type="ChEBI" id="CHEBI:57288"/>
        <dbReference type="ChEBI" id="CHEBI:58340"/>
        <dbReference type="EC" id="2.3.1.30"/>
    </reaction>
</comment>
<reference evidence="7 8" key="1">
    <citation type="submission" date="2020-02" db="EMBL/GenBank/DDBJ databases">
        <title>Paraburkholderia simonii sp. nov. and Paraburkholderia youngii sp. nov. Brazilian and Mexican Mimosa-associated rhizobia.</title>
        <authorList>
            <person name="Mavima L."/>
            <person name="Beukes C.W."/>
            <person name="Chan W.Y."/>
            <person name="Palmer M."/>
            <person name="De Meyer S.E."/>
            <person name="James E.K."/>
            <person name="Venter S.N."/>
            <person name="Steenkamp E.T."/>
        </authorList>
    </citation>
    <scope>NUCLEOTIDE SEQUENCE [LARGE SCALE GENOMIC DNA]</scope>
    <source>
        <strain evidence="7 8">JPY169</strain>
    </source>
</reference>
<dbReference type="InterPro" id="IPR053376">
    <property type="entry name" value="Serine_acetyltransferase"/>
</dbReference>